<evidence type="ECO:0000259" key="2">
    <source>
        <dbReference type="Pfam" id="PF13581"/>
    </source>
</evidence>
<keyword evidence="4" id="KW-1185">Reference proteome</keyword>
<comment type="caution">
    <text evidence="3">The sequence shown here is derived from an EMBL/GenBank/DDBJ whole genome shotgun (WGS) entry which is preliminary data.</text>
</comment>
<dbReference type="InterPro" id="IPR050267">
    <property type="entry name" value="Anti-sigma-factor_SerPK"/>
</dbReference>
<dbReference type="EMBL" id="BOOU01000044">
    <property type="protein sequence ID" value="GII78169.1"/>
    <property type="molecule type" value="Genomic_DNA"/>
</dbReference>
<dbReference type="PANTHER" id="PTHR35526">
    <property type="entry name" value="ANTI-SIGMA-F FACTOR RSBW-RELATED"/>
    <property type="match status" value="1"/>
</dbReference>
<dbReference type="RefSeq" id="WP_203985272.1">
    <property type="nucleotide sequence ID" value="NZ_BOOU01000044.1"/>
</dbReference>
<keyword evidence="1" id="KW-0418">Kinase</keyword>
<dbReference type="Gene3D" id="3.30.565.10">
    <property type="entry name" value="Histidine kinase-like ATPase, C-terminal domain"/>
    <property type="match status" value="1"/>
</dbReference>
<proteinExistence type="predicted"/>
<dbReference type="AlphaFoldDB" id="A0A919R213"/>
<feature type="domain" description="Histidine kinase/HSP90-like ATPase" evidence="2">
    <location>
        <begin position="48"/>
        <end position="134"/>
    </location>
</feature>
<sequence length="143" mass="14982">MTDTPGHQPAGSWIFDGDRQAVGQAREAVRRALAGRRSPPGGPVDESDGLVDDAVLVVSELVGNAVTHGTPPIELTLAAGRTGLVGTVTDHGPGWPCPMPADDEAGHGRGLLIVTALTYRWGVCSLPGKGKRVWFQLREDPVS</sequence>
<dbReference type="SUPFAM" id="SSF55874">
    <property type="entry name" value="ATPase domain of HSP90 chaperone/DNA topoisomerase II/histidine kinase"/>
    <property type="match status" value="1"/>
</dbReference>
<dbReference type="InterPro" id="IPR036890">
    <property type="entry name" value="HATPase_C_sf"/>
</dbReference>
<reference evidence="3" key="1">
    <citation type="submission" date="2021-01" db="EMBL/GenBank/DDBJ databases">
        <title>Whole genome shotgun sequence of Sphaerisporangium rufum NBRC 109079.</title>
        <authorList>
            <person name="Komaki H."/>
            <person name="Tamura T."/>
        </authorList>
    </citation>
    <scope>NUCLEOTIDE SEQUENCE</scope>
    <source>
        <strain evidence="3">NBRC 109079</strain>
    </source>
</reference>
<keyword evidence="1" id="KW-0808">Transferase</keyword>
<organism evidence="3 4">
    <name type="scientific">Sphaerisporangium rufum</name>
    <dbReference type="NCBI Taxonomy" id="1381558"/>
    <lineage>
        <taxon>Bacteria</taxon>
        <taxon>Bacillati</taxon>
        <taxon>Actinomycetota</taxon>
        <taxon>Actinomycetes</taxon>
        <taxon>Streptosporangiales</taxon>
        <taxon>Streptosporangiaceae</taxon>
        <taxon>Sphaerisporangium</taxon>
    </lineage>
</organism>
<protein>
    <recommendedName>
        <fullName evidence="2">Histidine kinase/HSP90-like ATPase domain-containing protein</fullName>
    </recommendedName>
</protein>
<dbReference type="Pfam" id="PF13581">
    <property type="entry name" value="HATPase_c_2"/>
    <property type="match status" value="1"/>
</dbReference>
<evidence type="ECO:0000313" key="3">
    <source>
        <dbReference type="EMBL" id="GII78169.1"/>
    </source>
</evidence>
<evidence type="ECO:0000256" key="1">
    <source>
        <dbReference type="ARBA" id="ARBA00022527"/>
    </source>
</evidence>
<evidence type="ECO:0000313" key="4">
    <source>
        <dbReference type="Proteomes" id="UP000655287"/>
    </source>
</evidence>
<dbReference type="InterPro" id="IPR003594">
    <property type="entry name" value="HATPase_dom"/>
</dbReference>
<gene>
    <name evidence="3" type="ORF">Sru01_31510</name>
</gene>
<dbReference type="GO" id="GO:0004674">
    <property type="term" value="F:protein serine/threonine kinase activity"/>
    <property type="evidence" value="ECO:0007669"/>
    <property type="project" value="UniProtKB-KW"/>
</dbReference>
<keyword evidence="1" id="KW-0723">Serine/threonine-protein kinase</keyword>
<dbReference type="CDD" id="cd16936">
    <property type="entry name" value="HATPase_RsbW-like"/>
    <property type="match status" value="1"/>
</dbReference>
<dbReference type="Proteomes" id="UP000655287">
    <property type="component" value="Unassembled WGS sequence"/>
</dbReference>
<accession>A0A919R213</accession>
<name>A0A919R213_9ACTN</name>
<dbReference type="PANTHER" id="PTHR35526:SF3">
    <property type="entry name" value="ANTI-SIGMA-F FACTOR RSBW"/>
    <property type="match status" value="1"/>
</dbReference>